<dbReference type="PROSITE" id="PS00463">
    <property type="entry name" value="ZN2_CY6_FUNGAL_1"/>
    <property type="match status" value="1"/>
</dbReference>
<dbReference type="OrthoDB" id="10601449at2759"/>
<feature type="compositionally biased region" description="Polar residues" evidence="1">
    <location>
        <begin position="75"/>
        <end position="86"/>
    </location>
</feature>
<dbReference type="PROSITE" id="PS50048">
    <property type="entry name" value="ZN2_CY6_FUNGAL_2"/>
    <property type="match status" value="1"/>
</dbReference>
<reference evidence="3 4" key="1">
    <citation type="journal article" date="2017" name="Mol. Ecol.">
        <title>Comparative and population genomic landscape of Phellinus noxius: A hypervariable fungus causing root rot in trees.</title>
        <authorList>
            <person name="Chung C.L."/>
            <person name="Lee T.J."/>
            <person name="Akiba M."/>
            <person name="Lee H.H."/>
            <person name="Kuo T.H."/>
            <person name="Liu D."/>
            <person name="Ke H.M."/>
            <person name="Yokoi T."/>
            <person name="Roa M.B."/>
            <person name="Lu M.J."/>
            <person name="Chang Y.Y."/>
            <person name="Ann P.J."/>
            <person name="Tsai J.N."/>
            <person name="Chen C.Y."/>
            <person name="Tzean S.S."/>
            <person name="Ota Y."/>
            <person name="Hattori T."/>
            <person name="Sahashi N."/>
            <person name="Liou R.F."/>
            <person name="Kikuchi T."/>
            <person name="Tsai I.J."/>
        </authorList>
    </citation>
    <scope>NUCLEOTIDE SEQUENCE [LARGE SCALE GENOMIC DNA]</scope>
    <source>
        <strain evidence="3 4">FFPRI411160</strain>
    </source>
</reference>
<dbReference type="GO" id="GO:0000981">
    <property type="term" value="F:DNA-binding transcription factor activity, RNA polymerase II-specific"/>
    <property type="evidence" value="ECO:0007669"/>
    <property type="project" value="InterPro"/>
</dbReference>
<keyword evidence="4" id="KW-1185">Reference proteome</keyword>
<dbReference type="AlphaFoldDB" id="A0A286UMK0"/>
<name>A0A286UMK0_9AGAM</name>
<dbReference type="InParanoid" id="A0A286UMK0"/>
<dbReference type="Pfam" id="PF00172">
    <property type="entry name" value="Zn_clus"/>
    <property type="match status" value="1"/>
</dbReference>
<accession>A0A286UMK0</accession>
<comment type="caution">
    <text evidence="3">The sequence shown here is derived from an EMBL/GenBank/DDBJ whole genome shotgun (WGS) entry which is preliminary data.</text>
</comment>
<evidence type="ECO:0000313" key="4">
    <source>
        <dbReference type="Proteomes" id="UP000217199"/>
    </source>
</evidence>
<feature type="compositionally biased region" description="Polar residues" evidence="1">
    <location>
        <begin position="212"/>
        <end position="226"/>
    </location>
</feature>
<feature type="compositionally biased region" description="Polar residues" evidence="1">
    <location>
        <begin position="113"/>
        <end position="129"/>
    </location>
</feature>
<evidence type="ECO:0000256" key="1">
    <source>
        <dbReference type="SAM" id="MobiDB-lite"/>
    </source>
</evidence>
<dbReference type="Proteomes" id="UP000217199">
    <property type="component" value="Unassembled WGS sequence"/>
</dbReference>
<dbReference type="InterPro" id="IPR001138">
    <property type="entry name" value="Zn2Cys6_DnaBD"/>
</dbReference>
<dbReference type="CDD" id="cd00067">
    <property type="entry name" value="GAL4"/>
    <property type="match status" value="1"/>
</dbReference>
<evidence type="ECO:0000259" key="2">
    <source>
        <dbReference type="PROSITE" id="PS50048"/>
    </source>
</evidence>
<proteinExistence type="predicted"/>
<feature type="region of interest" description="Disordered" evidence="1">
    <location>
        <begin position="61"/>
        <end position="248"/>
    </location>
</feature>
<dbReference type="GO" id="GO:0008270">
    <property type="term" value="F:zinc ion binding"/>
    <property type="evidence" value="ECO:0007669"/>
    <property type="project" value="InterPro"/>
</dbReference>
<dbReference type="SMART" id="SM00066">
    <property type="entry name" value="GAL4"/>
    <property type="match status" value="1"/>
</dbReference>
<dbReference type="Gene3D" id="4.10.240.10">
    <property type="entry name" value="Zn(2)-C6 fungal-type DNA-binding domain"/>
    <property type="match status" value="1"/>
</dbReference>
<dbReference type="SUPFAM" id="SSF57701">
    <property type="entry name" value="Zn2/Cys6 DNA-binding domain"/>
    <property type="match status" value="1"/>
</dbReference>
<gene>
    <name evidence="3" type="ORF">PNOK_0341900</name>
</gene>
<evidence type="ECO:0000313" key="3">
    <source>
        <dbReference type="EMBL" id="PAV20792.1"/>
    </source>
</evidence>
<protein>
    <recommendedName>
        <fullName evidence="2">Zn(2)-C6 fungal-type domain-containing protein</fullName>
    </recommendedName>
</protein>
<dbReference type="InterPro" id="IPR036864">
    <property type="entry name" value="Zn2-C6_fun-type_DNA-bd_sf"/>
</dbReference>
<dbReference type="EMBL" id="NBII01000003">
    <property type="protein sequence ID" value="PAV20792.1"/>
    <property type="molecule type" value="Genomic_DNA"/>
</dbReference>
<organism evidence="3 4">
    <name type="scientific">Pyrrhoderma noxium</name>
    <dbReference type="NCBI Taxonomy" id="2282107"/>
    <lineage>
        <taxon>Eukaryota</taxon>
        <taxon>Fungi</taxon>
        <taxon>Dikarya</taxon>
        <taxon>Basidiomycota</taxon>
        <taxon>Agaricomycotina</taxon>
        <taxon>Agaricomycetes</taxon>
        <taxon>Hymenochaetales</taxon>
        <taxon>Hymenochaetaceae</taxon>
        <taxon>Pyrrhoderma</taxon>
    </lineage>
</organism>
<feature type="domain" description="Zn(2)-C6 fungal-type" evidence="2">
    <location>
        <begin position="26"/>
        <end position="59"/>
    </location>
</feature>
<sequence>MDPRAEVNAVMRKLNESRLQERAQRACKACSQKHRKCEFKLNHYPTCDECSKKGRQCIFTANPPPPTRVTYPDATPTSSQRTSTDPRTLPYANTPSPTTPNPSQIPGPYRQSDVVSSYYPTLSDQTSGSVAPIQGRTPEEYYASPSNSYSPQWPPGNTGGRDTAMQYPSSSGTGQIPPDAYLRNPPYPSQSALSTEGTYPMDETHFYPISPQGVNTNYVGGTQQYHSSFTSSTPTSSGDMYYQQNPNQ</sequence>
<feature type="compositionally biased region" description="Low complexity" evidence="1">
    <location>
        <begin position="227"/>
        <end position="237"/>
    </location>
</feature>